<feature type="compositionally biased region" description="Low complexity" evidence="1">
    <location>
        <begin position="61"/>
        <end position="78"/>
    </location>
</feature>
<dbReference type="GeneID" id="25367540"/>
<dbReference type="RefSeq" id="XP_013340048.1">
    <property type="nucleotide sequence ID" value="XM_013484594.1"/>
</dbReference>
<dbReference type="Proteomes" id="UP000030641">
    <property type="component" value="Unassembled WGS sequence"/>
</dbReference>
<organism evidence="2 3">
    <name type="scientific">Aureobasidium subglaciale (strain EXF-2481)</name>
    <name type="common">Aureobasidium pullulans var. subglaciale</name>
    <dbReference type="NCBI Taxonomy" id="1043005"/>
    <lineage>
        <taxon>Eukaryota</taxon>
        <taxon>Fungi</taxon>
        <taxon>Dikarya</taxon>
        <taxon>Ascomycota</taxon>
        <taxon>Pezizomycotina</taxon>
        <taxon>Dothideomycetes</taxon>
        <taxon>Dothideomycetidae</taxon>
        <taxon>Dothideales</taxon>
        <taxon>Saccotheciaceae</taxon>
        <taxon>Aureobasidium</taxon>
    </lineage>
</organism>
<proteinExistence type="predicted"/>
<reference evidence="2 3" key="1">
    <citation type="journal article" date="2014" name="BMC Genomics">
        <title>Genome sequencing of four Aureobasidium pullulans varieties: biotechnological potential, stress tolerance, and description of new species.</title>
        <authorList>
            <person name="Gostin Ar C."/>
            <person name="Ohm R.A."/>
            <person name="Kogej T."/>
            <person name="Sonjak S."/>
            <person name="Turk M."/>
            <person name="Zajc J."/>
            <person name="Zalar P."/>
            <person name="Grube M."/>
            <person name="Sun H."/>
            <person name="Han J."/>
            <person name="Sharma A."/>
            <person name="Chiniquy J."/>
            <person name="Ngan C.Y."/>
            <person name="Lipzen A."/>
            <person name="Barry K."/>
            <person name="Grigoriev I.V."/>
            <person name="Gunde-Cimerman N."/>
        </authorList>
    </citation>
    <scope>NUCLEOTIDE SEQUENCE [LARGE SCALE GENOMIC DNA]</scope>
    <source>
        <strain evidence="2 3">EXF-2481</strain>
    </source>
</reference>
<dbReference type="AlphaFoldDB" id="A0A074Y1F0"/>
<evidence type="ECO:0000256" key="1">
    <source>
        <dbReference type="SAM" id="MobiDB-lite"/>
    </source>
</evidence>
<accession>A0A074Y1F0</accession>
<dbReference type="OrthoDB" id="10345470at2759"/>
<evidence type="ECO:0000313" key="3">
    <source>
        <dbReference type="Proteomes" id="UP000030641"/>
    </source>
</evidence>
<protein>
    <submittedName>
        <fullName evidence="2">Uncharacterized protein</fullName>
    </submittedName>
</protein>
<sequence>MPFGEEPSSEDGAQESEDDDERQEEQEEEEDDDEAMSNMADDGGSDELVSPSPEAQEDRSSSNNNNVPAAPQAPAQQVRYVSPDRIRFPLSLARAGLVTYPSAPVVIVQTSEGPCTLTDGQYYWNAMGRPQCLRRGCLNNRGTGYAAEQSRDDHIGTHQVFQTPAYWQEASGTRNGEPYRIL</sequence>
<keyword evidence="3" id="KW-1185">Reference proteome</keyword>
<name>A0A074Y1F0_AURSE</name>
<gene>
    <name evidence="2" type="ORF">AUEXF2481DRAFT_43937</name>
</gene>
<dbReference type="EMBL" id="KL584777">
    <property type="protein sequence ID" value="KEQ91555.1"/>
    <property type="molecule type" value="Genomic_DNA"/>
</dbReference>
<feature type="region of interest" description="Disordered" evidence="1">
    <location>
        <begin position="1"/>
        <end position="80"/>
    </location>
</feature>
<feature type="compositionally biased region" description="Acidic residues" evidence="1">
    <location>
        <begin position="7"/>
        <end position="35"/>
    </location>
</feature>
<evidence type="ECO:0000313" key="2">
    <source>
        <dbReference type="EMBL" id="KEQ91555.1"/>
    </source>
</evidence>
<dbReference type="InParanoid" id="A0A074Y1F0"/>
<dbReference type="HOGENOM" id="CLU_1481704_0_0_1"/>